<dbReference type="InterPro" id="IPR036291">
    <property type="entry name" value="NAD(P)-bd_dom_sf"/>
</dbReference>
<evidence type="ECO:0000313" key="4">
    <source>
        <dbReference type="Proteomes" id="UP001251085"/>
    </source>
</evidence>
<feature type="domain" description="NAD-dependent epimerase/dehydratase" evidence="2">
    <location>
        <begin position="94"/>
        <end position="205"/>
    </location>
</feature>
<keyword evidence="3" id="KW-0560">Oxidoreductase</keyword>
<dbReference type="SUPFAM" id="SSF51735">
    <property type="entry name" value="NAD(P)-binding Rossmann-fold domains"/>
    <property type="match status" value="1"/>
</dbReference>
<dbReference type="EC" id="1.1.1.290" evidence="3"/>
<protein>
    <submittedName>
        <fullName evidence="3">SDR family oxidoreductase</fullName>
        <ecNumber evidence="3">1.1.1.290</ecNumber>
    </submittedName>
</protein>
<dbReference type="PANTHER" id="PTHR43574">
    <property type="entry name" value="EPIMERASE-RELATED"/>
    <property type="match status" value="1"/>
</dbReference>
<keyword evidence="4" id="KW-1185">Reference proteome</keyword>
<reference evidence="4" key="1">
    <citation type="submission" date="2023-07" db="EMBL/GenBank/DDBJ databases">
        <title>Characterization of two Paracoccaceae strains isolated from Phycosphere and proposal of Xinfangfangia lacusdiani sp. nov.</title>
        <authorList>
            <person name="Deng Y."/>
            <person name="Zhang Y.Q."/>
        </authorList>
    </citation>
    <scope>NUCLEOTIDE SEQUENCE [LARGE SCALE GENOMIC DNA]</scope>
    <source>
        <strain evidence="4">CPCC 101403</strain>
    </source>
</reference>
<keyword evidence="1" id="KW-0520">NAD</keyword>
<dbReference type="Pfam" id="PF01370">
    <property type="entry name" value="Epimerase"/>
    <property type="match status" value="1"/>
</dbReference>
<dbReference type="GO" id="GO:0033711">
    <property type="term" value="F:4-phosphoerythronate dehydrogenase activity"/>
    <property type="evidence" value="ECO:0007669"/>
    <property type="project" value="UniProtKB-EC"/>
</dbReference>
<dbReference type="CDD" id="cd05266">
    <property type="entry name" value="SDR_a4"/>
    <property type="match status" value="1"/>
</dbReference>
<comment type="caution">
    <text evidence="3">The sequence shown here is derived from an EMBL/GenBank/DDBJ whole genome shotgun (WGS) entry which is preliminary data.</text>
</comment>
<evidence type="ECO:0000256" key="1">
    <source>
        <dbReference type="ARBA" id="ARBA00023027"/>
    </source>
</evidence>
<dbReference type="EMBL" id="JAVRQI010000022">
    <property type="protein sequence ID" value="MDT1064408.1"/>
    <property type="molecule type" value="Genomic_DNA"/>
</dbReference>
<name>A0ABU3EJH3_9RHOB</name>
<dbReference type="InterPro" id="IPR001509">
    <property type="entry name" value="Epimerase_deHydtase"/>
</dbReference>
<proteinExistence type="predicted"/>
<accession>A0ABU3EJH3</accession>
<gene>
    <name evidence="3" type="ORF">RM190_21285</name>
</gene>
<sequence>MRLLVLGHGYSAGFLAALLKAEGWQITGTTRSQPERVLASGATPLLWPGDEDAVRDEIARADAILVSAGPQEGHDPALAAFGPDIARTRARWIGYLSTTGVYGDHGGDWIDEETPLSPTTRRGHDRVTAEQAWQALAAAHALPLHIFRLAGIYGPGRGPFAKLRAGTARRIVKPGQVFSRIHAEDIAQALLASIKAPRPGAIYNLCDDDPAPPEDVIAHAATLLGLAPPPAEDFASAEMTPMARSFYAESKRVSNERIKRELGVILKYPDYRSGLAALLAEGGD</sequence>
<organism evidence="3 4">
    <name type="scientific">Paracoccus broussonetiae</name>
    <dbReference type="NCBI Taxonomy" id="3075834"/>
    <lineage>
        <taxon>Bacteria</taxon>
        <taxon>Pseudomonadati</taxon>
        <taxon>Pseudomonadota</taxon>
        <taxon>Alphaproteobacteria</taxon>
        <taxon>Rhodobacterales</taxon>
        <taxon>Paracoccaceae</taxon>
        <taxon>Paracoccus</taxon>
    </lineage>
</organism>
<dbReference type="Proteomes" id="UP001251085">
    <property type="component" value="Unassembled WGS sequence"/>
</dbReference>
<dbReference type="RefSeq" id="WP_311761494.1">
    <property type="nucleotide sequence ID" value="NZ_JAVRQI010000022.1"/>
</dbReference>
<evidence type="ECO:0000259" key="2">
    <source>
        <dbReference type="Pfam" id="PF01370"/>
    </source>
</evidence>
<dbReference type="Gene3D" id="3.40.50.720">
    <property type="entry name" value="NAD(P)-binding Rossmann-like Domain"/>
    <property type="match status" value="1"/>
</dbReference>
<evidence type="ECO:0000313" key="3">
    <source>
        <dbReference type="EMBL" id="MDT1064408.1"/>
    </source>
</evidence>